<name>A0A346MRL9_LACJH</name>
<reference evidence="1" key="2">
    <citation type="submission" date="2021-09" db="EMBL/GenBank/DDBJ databases">
        <authorList>
            <person name="Gilroy R."/>
        </authorList>
    </citation>
    <scope>NUCLEOTIDE SEQUENCE</scope>
    <source>
        <strain evidence="1">CHK192-2623</strain>
    </source>
</reference>
<reference evidence="1" key="1">
    <citation type="journal article" date="2021" name="PeerJ">
        <title>Extensive microbial diversity within the chicken gut microbiome revealed by metagenomics and culture.</title>
        <authorList>
            <person name="Gilroy R."/>
            <person name="Ravi A."/>
            <person name="Getino M."/>
            <person name="Pursley I."/>
            <person name="Horton D.L."/>
            <person name="Alikhan N.F."/>
            <person name="Baker D."/>
            <person name="Gharbi K."/>
            <person name="Hall N."/>
            <person name="Watson M."/>
            <person name="Adriaenssens E.M."/>
            <person name="Foster-Nyarko E."/>
            <person name="Jarju S."/>
            <person name="Secka A."/>
            <person name="Antonio M."/>
            <person name="Oren A."/>
            <person name="Chaudhuri R.R."/>
            <person name="La Ragione R."/>
            <person name="Hildebrand F."/>
            <person name="Pallen M.J."/>
        </authorList>
    </citation>
    <scope>NUCLEOTIDE SEQUENCE</scope>
    <source>
        <strain evidence="1">CHK192-2623</strain>
    </source>
</reference>
<evidence type="ECO:0000313" key="1">
    <source>
        <dbReference type="EMBL" id="HJE48920.1"/>
    </source>
</evidence>
<organism evidence="1 2">
    <name type="scientific">Lactobacillus johnsonii</name>
    <dbReference type="NCBI Taxonomy" id="33959"/>
    <lineage>
        <taxon>Bacteria</taxon>
        <taxon>Bacillati</taxon>
        <taxon>Bacillota</taxon>
        <taxon>Bacilli</taxon>
        <taxon>Lactobacillales</taxon>
        <taxon>Lactobacillaceae</taxon>
        <taxon>Lactobacillus</taxon>
    </lineage>
</organism>
<comment type="caution">
    <text evidence="1">The sequence shown here is derived from an EMBL/GenBank/DDBJ whole genome shotgun (WGS) entry which is preliminary data.</text>
</comment>
<proteinExistence type="predicted"/>
<accession>A0A346MRL9</accession>
<dbReference type="AlphaFoldDB" id="A0A346MRL9"/>
<protein>
    <submittedName>
        <fullName evidence="1">Uncharacterized protein</fullName>
    </submittedName>
</protein>
<sequence length="71" mass="8786">MEQILTPKQVQEKYSWSYMTWYRRRSDCLVSPFKDAIIIESKRQCRIKAKRFAQFLDWRSEQQYKEQFGLS</sequence>
<gene>
    <name evidence="1" type="ORF">K8V69_01860</name>
</gene>
<dbReference type="EMBL" id="DYYQ01000011">
    <property type="protein sequence ID" value="HJE48920.1"/>
    <property type="molecule type" value="Genomic_DNA"/>
</dbReference>
<dbReference type="Proteomes" id="UP000732527">
    <property type="component" value="Unassembled WGS sequence"/>
</dbReference>
<dbReference type="RefSeq" id="WP_015988942.1">
    <property type="nucleotide sequence ID" value="NZ_CP031701.1"/>
</dbReference>
<evidence type="ECO:0000313" key="2">
    <source>
        <dbReference type="Proteomes" id="UP000732527"/>
    </source>
</evidence>